<reference evidence="1 2" key="1">
    <citation type="submission" date="2024-07" db="EMBL/GenBank/DDBJ databases">
        <title>Section-level genome sequencing and comparative genomics of Aspergillus sections Usti and Cavernicolus.</title>
        <authorList>
            <consortium name="Lawrence Berkeley National Laboratory"/>
            <person name="Nybo J.L."/>
            <person name="Vesth T.C."/>
            <person name="Theobald S."/>
            <person name="Frisvad J.C."/>
            <person name="Larsen T.O."/>
            <person name="Kjaerboelling I."/>
            <person name="Rothschild-Mancinelli K."/>
            <person name="Lyhne E.K."/>
            <person name="Kogle M.E."/>
            <person name="Barry K."/>
            <person name="Clum A."/>
            <person name="Na H."/>
            <person name="Ledsgaard L."/>
            <person name="Lin J."/>
            <person name="Lipzen A."/>
            <person name="Kuo A."/>
            <person name="Riley R."/>
            <person name="Mondo S."/>
            <person name="Labutti K."/>
            <person name="Haridas S."/>
            <person name="Pangalinan J."/>
            <person name="Salamov A.A."/>
            <person name="Simmons B.A."/>
            <person name="Magnuson J.K."/>
            <person name="Chen J."/>
            <person name="Drula E."/>
            <person name="Henrissat B."/>
            <person name="Wiebenga A."/>
            <person name="Lubbers R.J."/>
            <person name="Gomes A.C."/>
            <person name="Macurrencykelacurrency M.R."/>
            <person name="Stajich J."/>
            <person name="Grigoriev I.V."/>
            <person name="Mortensen U.H."/>
            <person name="De Vries R.P."/>
            <person name="Baker S.E."/>
            <person name="Andersen M.R."/>
        </authorList>
    </citation>
    <scope>NUCLEOTIDE SEQUENCE [LARGE SCALE GENOMIC DNA]</scope>
    <source>
        <strain evidence="1 2">CBS 449.75</strain>
    </source>
</reference>
<gene>
    <name evidence="1" type="ORF">BJX67DRAFT_352560</name>
</gene>
<dbReference type="Proteomes" id="UP001610432">
    <property type="component" value="Unassembled WGS sequence"/>
</dbReference>
<dbReference type="EMBL" id="JBFXLQ010000018">
    <property type="protein sequence ID" value="KAL2867544.1"/>
    <property type="molecule type" value="Genomic_DNA"/>
</dbReference>
<evidence type="ECO:0000313" key="2">
    <source>
        <dbReference type="Proteomes" id="UP001610432"/>
    </source>
</evidence>
<accession>A0ABR4LSL7</accession>
<organism evidence="1 2">
    <name type="scientific">Aspergillus lucknowensis</name>
    <dbReference type="NCBI Taxonomy" id="176173"/>
    <lineage>
        <taxon>Eukaryota</taxon>
        <taxon>Fungi</taxon>
        <taxon>Dikarya</taxon>
        <taxon>Ascomycota</taxon>
        <taxon>Pezizomycotina</taxon>
        <taxon>Eurotiomycetes</taxon>
        <taxon>Eurotiomycetidae</taxon>
        <taxon>Eurotiales</taxon>
        <taxon>Aspergillaceae</taxon>
        <taxon>Aspergillus</taxon>
        <taxon>Aspergillus subgen. Nidulantes</taxon>
    </lineage>
</organism>
<protein>
    <submittedName>
        <fullName evidence="1">Uncharacterized protein</fullName>
    </submittedName>
</protein>
<dbReference type="RefSeq" id="XP_070886523.1">
    <property type="nucleotide sequence ID" value="XM_071029039.1"/>
</dbReference>
<name>A0ABR4LSL7_9EURO</name>
<comment type="caution">
    <text evidence="1">The sequence shown here is derived from an EMBL/GenBank/DDBJ whole genome shotgun (WGS) entry which is preliminary data.</text>
</comment>
<sequence>MLQHTCPSTCCHDGVGRSGCFREESGNHRRPVSGVATLNSTFTMHISVICCLAP</sequence>
<evidence type="ECO:0000313" key="1">
    <source>
        <dbReference type="EMBL" id="KAL2867544.1"/>
    </source>
</evidence>
<keyword evidence="2" id="KW-1185">Reference proteome</keyword>
<dbReference type="GeneID" id="98144111"/>
<proteinExistence type="predicted"/>